<dbReference type="GO" id="GO:0042586">
    <property type="term" value="F:peptide deformylase activity"/>
    <property type="evidence" value="ECO:0007669"/>
    <property type="project" value="UniProtKB-EC"/>
</dbReference>
<organism evidence="3 4">
    <name type="scientific">Shinella pollutisoli</name>
    <dbReference type="NCBI Taxonomy" id="2250594"/>
    <lineage>
        <taxon>Bacteria</taxon>
        <taxon>Pseudomonadati</taxon>
        <taxon>Pseudomonadota</taxon>
        <taxon>Alphaproteobacteria</taxon>
        <taxon>Hyphomicrobiales</taxon>
        <taxon>Rhizobiaceae</taxon>
        <taxon>Shinella</taxon>
    </lineage>
</organism>
<dbReference type="Gene3D" id="3.90.45.10">
    <property type="entry name" value="Peptide deformylase"/>
    <property type="match status" value="1"/>
</dbReference>
<keyword evidence="4" id="KW-1185">Reference proteome</keyword>
<dbReference type="PRINTS" id="PR01576">
    <property type="entry name" value="PDEFORMYLASE"/>
</dbReference>
<dbReference type="HAMAP" id="MF_00163">
    <property type="entry name" value="Pep_deformylase"/>
    <property type="match status" value="1"/>
</dbReference>
<comment type="caution">
    <text evidence="2">Lacks conserved residue(s) required for the propagation of feature annotation.</text>
</comment>
<dbReference type="NCBIfam" id="TIGR00079">
    <property type="entry name" value="pept_deformyl"/>
    <property type="match status" value="1"/>
</dbReference>
<evidence type="ECO:0000313" key="4">
    <source>
        <dbReference type="Proteomes" id="UP001595377"/>
    </source>
</evidence>
<dbReference type="CDD" id="cd00487">
    <property type="entry name" value="Pep_deformylase"/>
    <property type="match status" value="1"/>
</dbReference>
<dbReference type="PANTHER" id="PTHR10458:SF22">
    <property type="entry name" value="PEPTIDE DEFORMYLASE"/>
    <property type="match status" value="1"/>
</dbReference>
<dbReference type="InterPro" id="IPR036821">
    <property type="entry name" value="Peptide_deformylase_sf"/>
</dbReference>
<gene>
    <name evidence="3" type="ORF">ACFOHH_06900</name>
</gene>
<proteinExistence type="inferred from homology"/>
<dbReference type="Pfam" id="PF01327">
    <property type="entry name" value="Pep_deformylase"/>
    <property type="match status" value="1"/>
</dbReference>
<dbReference type="NCBIfam" id="NF009484">
    <property type="entry name" value="PRK12846.1-5"/>
    <property type="match status" value="1"/>
</dbReference>
<comment type="caution">
    <text evidence="3">The sequence shown here is derived from an EMBL/GenBank/DDBJ whole genome shotgun (WGS) entry which is preliminary data.</text>
</comment>
<evidence type="ECO:0000256" key="2">
    <source>
        <dbReference type="HAMAP-Rule" id="MF_00163"/>
    </source>
</evidence>
<dbReference type="EMBL" id="JBHRSP010000012">
    <property type="protein sequence ID" value="MFC3072822.1"/>
    <property type="molecule type" value="Genomic_DNA"/>
</dbReference>
<reference evidence="4" key="1">
    <citation type="journal article" date="2019" name="Int. J. Syst. Evol. Microbiol.">
        <title>The Global Catalogue of Microorganisms (GCM) 10K type strain sequencing project: providing services to taxonomists for standard genome sequencing and annotation.</title>
        <authorList>
            <consortium name="The Broad Institute Genomics Platform"/>
            <consortium name="The Broad Institute Genome Sequencing Center for Infectious Disease"/>
            <person name="Wu L."/>
            <person name="Ma J."/>
        </authorList>
    </citation>
    <scope>NUCLEOTIDE SEQUENCE [LARGE SCALE GENOMIC DNA]</scope>
    <source>
        <strain evidence="4">KCTC 52677</strain>
    </source>
</reference>
<dbReference type="SUPFAM" id="SSF56420">
    <property type="entry name" value="Peptide deformylase"/>
    <property type="match status" value="1"/>
</dbReference>
<dbReference type="PIRSF" id="PIRSF004749">
    <property type="entry name" value="Pep_def"/>
    <property type="match status" value="1"/>
</dbReference>
<dbReference type="InterPro" id="IPR023635">
    <property type="entry name" value="Peptide_deformylase"/>
</dbReference>
<evidence type="ECO:0000256" key="1">
    <source>
        <dbReference type="ARBA" id="ARBA00010759"/>
    </source>
</evidence>
<keyword evidence="3" id="KW-0378">Hydrolase</keyword>
<protein>
    <recommendedName>
        <fullName evidence="2">Peptide deformylase-like</fullName>
    </recommendedName>
    <alternativeName>
        <fullName evidence="2">Polypeptide deformylase-like</fullName>
    </alternativeName>
</protein>
<comment type="similarity">
    <text evidence="1 2">Belongs to the polypeptide deformylase family.</text>
</comment>
<dbReference type="Proteomes" id="UP001595377">
    <property type="component" value="Unassembled WGS sequence"/>
</dbReference>
<dbReference type="RefSeq" id="WP_257314473.1">
    <property type="nucleotide sequence ID" value="NZ_JANFDG010000006.1"/>
</dbReference>
<accession>A0ABV7DD19</accession>
<evidence type="ECO:0000313" key="3">
    <source>
        <dbReference type="EMBL" id="MFC3072822.1"/>
    </source>
</evidence>
<sequence>MAPLPILRYPDPRLKARSVEIGRFDARLATLAADLAETMRAAPGIGITAAHAGILERLVVIELDGPASTRVYVNPAIEWSSPETAQHAEGSVSMPGVTDTVERPARVRVRYRDLSGGEHVEEAGGLLSVCLQHEIDQLDGIFWIERLSRLKRERIVKRYRKMRD</sequence>
<feature type="active site" evidence="2">
    <location>
        <position position="134"/>
    </location>
</feature>
<name>A0ABV7DD19_9HYPH</name>
<dbReference type="PANTHER" id="PTHR10458">
    <property type="entry name" value="PEPTIDE DEFORMYLASE"/>
    <property type="match status" value="1"/>
</dbReference>